<accession>A0A075WFL6</accession>
<dbReference type="AlphaFoldDB" id="A0A075WFL6"/>
<proteinExistence type="predicted"/>
<dbReference type="HOGENOM" id="CLU_3130637_0_0_2"/>
<dbReference type="RefSeq" id="WP_231487515.1">
    <property type="nucleotide sequence ID" value="NZ_CP006577.1"/>
</dbReference>
<gene>
    <name evidence="1" type="ORF">AFULGI_00024530</name>
</gene>
<sequence length="49" mass="5471">MALVEDVISLLEQQDGLTAKEICKLLNLEPQREDDVYSALLKASKILRG</sequence>
<organism evidence="1 2">
    <name type="scientific">Archaeoglobus fulgidus DSM 8774</name>
    <dbReference type="NCBI Taxonomy" id="1344584"/>
    <lineage>
        <taxon>Archaea</taxon>
        <taxon>Methanobacteriati</taxon>
        <taxon>Methanobacteriota</taxon>
        <taxon>Archaeoglobi</taxon>
        <taxon>Archaeoglobales</taxon>
        <taxon>Archaeoglobaceae</taxon>
        <taxon>Archaeoglobus</taxon>
    </lineage>
</organism>
<evidence type="ECO:0000313" key="2">
    <source>
        <dbReference type="Proteomes" id="UP000028501"/>
    </source>
</evidence>
<reference evidence="1 2" key="1">
    <citation type="submission" date="2013-07" db="EMBL/GenBank/DDBJ databases">
        <title>Genome of Archaeoglobus fulgidus.</title>
        <authorList>
            <person name="Fiebig A."/>
            <person name="Birkeland N.-K."/>
        </authorList>
    </citation>
    <scope>NUCLEOTIDE SEQUENCE [LARGE SCALE GENOMIC DNA]</scope>
    <source>
        <strain evidence="1 2">DSM 8774</strain>
    </source>
</reference>
<name>A0A075WFL6_ARCFL</name>
<dbReference type="KEGG" id="afg:AFULGI_00024530"/>
<protein>
    <submittedName>
        <fullName evidence="1">Uncharacterized protein</fullName>
    </submittedName>
</protein>
<dbReference type="GeneID" id="69032966"/>
<dbReference type="EMBL" id="CP006577">
    <property type="protein sequence ID" value="AIG99170.1"/>
    <property type="molecule type" value="Genomic_DNA"/>
</dbReference>
<dbReference type="Proteomes" id="UP000028501">
    <property type="component" value="Chromosome"/>
</dbReference>
<evidence type="ECO:0000313" key="1">
    <source>
        <dbReference type="EMBL" id="AIG99170.1"/>
    </source>
</evidence>